<dbReference type="Proteomes" id="UP000781958">
    <property type="component" value="Unassembled WGS sequence"/>
</dbReference>
<organism evidence="2 3">
    <name type="scientific">Azospirillum rugosum</name>
    <dbReference type="NCBI Taxonomy" id="416170"/>
    <lineage>
        <taxon>Bacteria</taxon>
        <taxon>Pseudomonadati</taxon>
        <taxon>Pseudomonadota</taxon>
        <taxon>Alphaproteobacteria</taxon>
        <taxon>Rhodospirillales</taxon>
        <taxon>Azospirillaceae</taxon>
        <taxon>Azospirillum</taxon>
    </lineage>
</organism>
<protein>
    <recommendedName>
        <fullName evidence="1">PhoD-like phosphatase domain-containing protein</fullName>
    </recommendedName>
</protein>
<reference evidence="2 3" key="1">
    <citation type="submission" date="2021-03" db="EMBL/GenBank/DDBJ databases">
        <title>Genomic Encyclopedia of Type Strains, Phase III (KMG-III): the genomes of soil and plant-associated and newly described type strains.</title>
        <authorList>
            <person name="Whitman W."/>
        </authorList>
    </citation>
    <scope>NUCLEOTIDE SEQUENCE [LARGE SCALE GENOMIC DNA]</scope>
    <source>
        <strain evidence="2 3">IMMIB AFH-6</strain>
    </source>
</reference>
<dbReference type="InterPro" id="IPR018946">
    <property type="entry name" value="PhoD-like_MPP"/>
</dbReference>
<feature type="domain" description="PhoD-like phosphatase" evidence="1">
    <location>
        <begin position="346"/>
        <end position="426"/>
    </location>
</feature>
<dbReference type="SUPFAM" id="SSF56300">
    <property type="entry name" value="Metallo-dependent phosphatases"/>
    <property type="match status" value="1"/>
</dbReference>
<dbReference type="Pfam" id="PF19050">
    <property type="entry name" value="PhoD_2"/>
    <property type="match status" value="2"/>
</dbReference>
<dbReference type="Gene3D" id="3.60.21.70">
    <property type="entry name" value="PhoD-like phosphatase"/>
    <property type="match status" value="1"/>
</dbReference>
<dbReference type="EMBL" id="JAGINP010000001">
    <property type="protein sequence ID" value="MBP2290621.1"/>
    <property type="molecule type" value="Genomic_DNA"/>
</dbReference>
<dbReference type="CDD" id="cd07389">
    <property type="entry name" value="MPP_PhoD"/>
    <property type="match status" value="1"/>
</dbReference>
<proteinExistence type="predicted"/>
<dbReference type="InterPro" id="IPR043904">
    <property type="entry name" value="PhoD_2-like"/>
</dbReference>
<dbReference type="InterPro" id="IPR029052">
    <property type="entry name" value="Metallo-depent_PP-like"/>
</dbReference>
<keyword evidence="3" id="KW-1185">Reference proteome</keyword>
<feature type="domain" description="PhoD-like phosphatase" evidence="1">
    <location>
        <begin position="127"/>
        <end position="336"/>
    </location>
</feature>
<dbReference type="RefSeq" id="WP_209762949.1">
    <property type="nucleotide sequence ID" value="NZ_JAGINP010000001.1"/>
</dbReference>
<dbReference type="PANTHER" id="PTHR46689:SF1">
    <property type="entry name" value="PHOD-LIKE PHOSPHATASE DOMAIN-CONTAINING PROTEIN"/>
    <property type="match status" value="1"/>
</dbReference>
<name>A0ABS4SDI0_9PROT</name>
<dbReference type="PANTHER" id="PTHR46689">
    <property type="entry name" value="MEMBRANE PROTEIN, PUTATIVE-RELATED"/>
    <property type="match status" value="1"/>
</dbReference>
<evidence type="ECO:0000313" key="2">
    <source>
        <dbReference type="EMBL" id="MBP2290621.1"/>
    </source>
</evidence>
<comment type="caution">
    <text evidence="2">The sequence shown here is derived from an EMBL/GenBank/DDBJ whole genome shotgun (WGS) entry which is preliminary data.</text>
</comment>
<dbReference type="InterPro" id="IPR038607">
    <property type="entry name" value="PhoD-like_sf"/>
</dbReference>
<evidence type="ECO:0000259" key="1">
    <source>
        <dbReference type="Pfam" id="PF19050"/>
    </source>
</evidence>
<evidence type="ECO:0000313" key="3">
    <source>
        <dbReference type="Proteomes" id="UP000781958"/>
    </source>
</evidence>
<accession>A0ABS4SDI0</accession>
<gene>
    <name evidence="2" type="ORF">J2851_000358</name>
</gene>
<sequence>MARGRVEPKVILGPILYFRGEQGDRWWLSALFVLDGDAEPDDLRVDGVTLPVPPRHLLRWRGHHVWRFDFAVPRATRDQEVAYGFMDGDQSWTLTVPGRLTQPRFAYVSCNGVEDESRLAALDAPRNALWADLRQRHEADRYHLLLQGGDQLYADAVWRSGPLLSEWAARTDRERLAQTFTPAMAEEAMAFYFDLYLRSWGQPETAAVLARIPSVMMWDDHDIFDGWGSHPDEEMQSQVWRGVYTAARRHFALFQLGALAEALPECVWGAQRSTFTQGFRIKDVGVLALDLRTERTPRRVMSDQSRALLPAWLDRFDGCRHLVLMSSVPLLFVDTGGLERVIGRLPGRIGIEDDLRDQWRSHAHAEEWQSLIELLADFSRRTGCRVTAVSGEIHAGGRGVLRGGGVEMWQLIASGIVHPPPHTMTAAALEWLARRKESPFDGYRFEMPRFPESGKRIIRQRNWLSLVFDGKGQLHARWSAEGQPNRYAQVI</sequence>